<accession>A0A839SUA9</accession>
<dbReference type="RefSeq" id="WP_183415377.1">
    <property type="nucleotide sequence ID" value="NZ_JACHXA010000002.1"/>
</dbReference>
<proteinExistence type="predicted"/>
<protein>
    <submittedName>
        <fullName evidence="1">Uncharacterized protein</fullName>
    </submittedName>
</protein>
<sequence length="157" mass="16886">MRVLRTWAVIFALTSLLLPMSGRGKTQCESGAMLTQRLSCYIQAAEAAGNPAVCLESPEPSIRFNCISLYAEHNEAPAACSLIEAEEAQRPHLRAACVSGVAVANRNPALCATVEQPLVKDTCYSFLVLEQGMDKALCENIENKALQEACNTPKGSN</sequence>
<evidence type="ECO:0000313" key="1">
    <source>
        <dbReference type="EMBL" id="MBB3064565.1"/>
    </source>
</evidence>
<keyword evidence="2" id="KW-1185">Reference proteome</keyword>
<dbReference type="AlphaFoldDB" id="A0A839SUA9"/>
<dbReference type="EMBL" id="JACHXA010000002">
    <property type="protein sequence ID" value="MBB3064565.1"/>
    <property type="molecule type" value="Genomic_DNA"/>
</dbReference>
<reference evidence="1 2" key="1">
    <citation type="submission" date="2020-08" db="EMBL/GenBank/DDBJ databases">
        <title>Genomic Encyclopedia of Type Strains, Phase III (KMG-III): the genomes of soil and plant-associated and newly described type strains.</title>
        <authorList>
            <person name="Whitman W."/>
        </authorList>
    </citation>
    <scope>NUCLEOTIDE SEQUENCE [LARGE SCALE GENOMIC DNA]</scope>
    <source>
        <strain evidence="1 2">CECT 8803</strain>
    </source>
</reference>
<evidence type="ECO:0000313" key="2">
    <source>
        <dbReference type="Proteomes" id="UP000581135"/>
    </source>
</evidence>
<gene>
    <name evidence="1" type="ORF">FHR98_000837</name>
</gene>
<comment type="caution">
    <text evidence="1">The sequence shown here is derived from an EMBL/GenBank/DDBJ whole genome shotgun (WGS) entry which is preliminary data.</text>
</comment>
<organism evidence="1 2">
    <name type="scientific">Limibacillus halophilus</name>
    <dbReference type="NCBI Taxonomy" id="1579333"/>
    <lineage>
        <taxon>Bacteria</taxon>
        <taxon>Pseudomonadati</taxon>
        <taxon>Pseudomonadota</taxon>
        <taxon>Alphaproteobacteria</taxon>
        <taxon>Rhodospirillales</taxon>
        <taxon>Rhodovibrionaceae</taxon>
        <taxon>Limibacillus</taxon>
    </lineage>
</organism>
<dbReference type="Proteomes" id="UP000581135">
    <property type="component" value="Unassembled WGS sequence"/>
</dbReference>
<name>A0A839SUA9_9PROT</name>